<evidence type="ECO:0000256" key="5">
    <source>
        <dbReference type="ARBA" id="ARBA00022989"/>
    </source>
</evidence>
<feature type="transmembrane region" description="Helical" evidence="7">
    <location>
        <begin position="113"/>
        <end position="134"/>
    </location>
</feature>
<reference evidence="9" key="1">
    <citation type="submission" date="2023-03" db="EMBL/GenBank/DDBJ databases">
        <title>Massive genome expansion in bonnet fungi (Mycena s.s.) driven by repeated elements and novel gene families across ecological guilds.</title>
        <authorList>
            <consortium name="Lawrence Berkeley National Laboratory"/>
            <person name="Harder C.B."/>
            <person name="Miyauchi S."/>
            <person name="Viragh M."/>
            <person name="Kuo A."/>
            <person name="Thoen E."/>
            <person name="Andreopoulos B."/>
            <person name="Lu D."/>
            <person name="Skrede I."/>
            <person name="Drula E."/>
            <person name="Henrissat B."/>
            <person name="Morin E."/>
            <person name="Kohler A."/>
            <person name="Barry K."/>
            <person name="LaButti K."/>
            <person name="Morin E."/>
            <person name="Salamov A."/>
            <person name="Lipzen A."/>
            <person name="Mereny Z."/>
            <person name="Hegedus B."/>
            <person name="Baldrian P."/>
            <person name="Stursova M."/>
            <person name="Weitz H."/>
            <person name="Taylor A."/>
            <person name="Grigoriev I.V."/>
            <person name="Nagy L.G."/>
            <person name="Martin F."/>
            <person name="Kauserud H."/>
        </authorList>
    </citation>
    <scope>NUCLEOTIDE SEQUENCE</scope>
    <source>
        <strain evidence="9">CBHHK002</strain>
    </source>
</reference>
<accession>A0AAD7AL68</accession>
<organism evidence="9 10">
    <name type="scientific">Mycena albidolilacea</name>
    <dbReference type="NCBI Taxonomy" id="1033008"/>
    <lineage>
        <taxon>Eukaryota</taxon>
        <taxon>Fungi</taxon>
        <taxon>Dikarya</taxon>
        <taxon>Basidiomycota</taxon>
        <taxon>Agaricomycotina</taxon>
        <taxon>Agaricomycetes</taxon>
        <taxon>Agaricomycetidae</taxon>
        <taxon>Agaricales</taxon>
        <taxon>Marasmiineae</taxon>
        <taxon>Mycenaceae</taxon>
        <taxon>Mycena</taxon>
    </lineage>
</organism>
<evidence type="ECO:0000256" key="4">
    <source>
        <dbReference type="ARBA" id="ARBA00022982"/>
    </source>
</evidence>
<keyword evidence="10" id="KW-1185">Reference proteome</keyword>
<evidence type="ECO:0000313" key="10">
    <source>
        <dbReference type="Proteomes" id="UP001218218"/>
    </source>
</evidence>
<protein>
    <recommendedName>
        <fullName evidence="8">Cytochrome b561 domain-containing protein</fullName>
    </recommendedName>
</protein>
<gene>
    <name evidence="9" type="ORF">DFH08DRAFT_840605</name>
</gene>
<dbReference type="Proteomes" id="UP001218218">
    <property type="component" value="Unassembled WGS sequence"/>
</dbReference>
<evidence type="ECO:0000256" key="3">
    <source>
        <dbReference type="ARBA" id="ARBA00022692"/>
    </source>
</evidence>
<keyword evidence="5 7" id="KW-1133">Transmembrane helix</keyword>
<sequence length="233" mass="26716">MRGLYNADLFRDQVLPRDLENTSSMSSFPLTTFENKARIHAHVAFFAYLVVLPLGIFIARYLRTFTNSWFWPHAIVNFFITGPLVFTGFALGYQTTSMGGELHFVDPHQKVGLALLVMYVIQVFLGAFIHWVKLPFRFPGGRHPQNYLHAILGLATVALATWQTHYGLWIEWAYVTGNGHPVNWRCKDFWLAIVVVIWSLYAIGLFLLPRQFRQETASRRAKEGEGLNDDVPL</sequence>
<feature type="non-terminal residue" evidence="9">
    <location>
        <position position="1"/>
    </location>
</feature>
<feature type="domain" description="Cytochrome b561" evidence="8">
    <location>
        <begin position="1"/>
        <end position="207"/>
    </location>
</feature>
<name>A0AAD7AL68_9AGAR</name>
<feature type="transmembrane region" description="Helical" evidence="7">
    <location>
        <begin position="146"/>
        <end position="169"/>
    </location>
</feature>
<evidence type="ECO:0000256" key="7">
    <source>
        <dbReference type="SAM" id="Phobius"/>
    </source>
</evidence>
<evidence type="ECO:0000313" key="9">
    <source>
        <dbReference type="EMBL" id="KAJ7362271.1"/>
    </source>
</evidence>
<dbReference type="CDD" id="cd08760">
    <property type="entry name" value="Cyt_b561_FRRS1_like"/>
    <property type="match status" value="1"/>
</dbReference>
<feature type="transmembrane region" description="Helical" evidence="7">
    <location>
        <begin position="189"/>
        <end position="208"/>
    </location>
</feature>
<dbReference type="Gene3D" id="1.20.120.1770">
    <property type="match status" value="1"/>
</dbReference>
<comment type="subcellular location">
    <subcellularLocation>
        <location evidence="1">Membrane</location>
    </subcellularLocation>
</comment>
<dbReference type="PANTHER" id="PTHR47797:SF5">
    <property type="entry name" value="CELLOBIOSE DEHYDROGENASE CYTOCHROME DOMAIN-CONTAINING PROTEIN"/>
    <property type="match status" value="1"/>
</dbReference>
<proteinExistence type="predicted"/>
<dbReference type="SMART" id="SM00665">
    <property type="entry name" value="B561"/>
    <property type="match status" value="1"/>
</dbReference>
<evidence type="ECO:0000259" key="8">
    <source>
        <dbReference type="PROSITE" id="PS50939"/>
    </source>
</evidence>
<evidence type="ECO:0000256" key="6">
    <source>
        <dbReference type="ARBA" id="ARBA00023136"/>
    </source>
</evidence>
<dbReference type="PROSITE" id="PS50939">
    <property type="entry name" value="CYTOCHROME_B561"/>
    <property type="match status" value="1"/>
</dbReference>
<keyword evidence="2" id="KW-0813">Transport</keyword>
<dbReference type="GO" id="GO:0016020">
    <property type="term" value="C:membrane"/>
    <property type="evidence" value="ECO:0007669"/>
    <property type="project" value="UniProtKB-SubCell"/>
</dbReference>
<dbReference type="PANTHER" id="PTHR47797">
    <property type="entry name" value="DEHYDROGENASE, PUTATIVE (AFU_ORTHOLOGUE AFUA_8G05805)-RELATED"/>
    <property type="match status" value="1"/>
</dbReference>
<keyword evidence="3 7" id="KW-0812">Transmembrane</keyword>
<comment type="caution">
    <text evidence="9">The sequence shown here is derived from an EMBL/GenBank/DDBJ whole genome shotgun (WGS) entry which is preliminary data.</text>
</comment>
<keyword evidence="4" id="KW-0249">Electron transport</keyword>
<evidence type="ECO:0000256" key="1">
    <source>
        <dbReference type="ARBA" id="ARBA00004370"/>
    </source>
</evidence>
<evidence type="ECO:0000256" key="2">
    <source>
        <dbReference type="ARBA" id="ARBA00022448"/>
    </source>
</evidence>
<dbReference type="InterPro" id="IPR006593">
    <property type="entry name" value="Cyt_b561/ferric_Rdtase_TM"/>
</dbReference>
<feature type="transmembrane region" description="Helical" evidence="7">
    <location>
        <begin position="74"/>
        <end position="93"/>
    </location>
</feature>
<keyword evidence="6 7" id="KW-0472">Membrane</keyword>
<feature type="transmembrane region" description="Helical" evidence="7">
    <location>
        <begin position="39"/>
        <end position="62"/>
    </location>
</feature>
<dbReference type="AlphaFoldDB" id="A0AAD7AL68"/>
<dbReference type="EMBL" id="JARIHO010000004">
    <property type="protein sequence ID" value="KAJ7362271.1"/>
    <property type="molecule type" value="Genomic_DNA"/>
</dbReference>